<sequence>MSKPTLSYKGKGKDSTGDVPGGRPPNRPRYEPGGREIGRYGSRLVVDPLKRRFSAFDTPMDIDLALTGTSSTPTTCSYSTHHSVYHLQRSALIGDNRLC</sequence>
<evidence type="ECO:0000313" key="2">
    <source>
        <dbReference type="EMBL" id="GJT80216.1"/>
    </source>
</evidence>
<protein>
    <submittedName>
        <fullName evidence="2">Uncharacterized protein</fullName>
    </submittedName>
</protein>
<dbReference type="Proteomes" id="UP001151760">
    <property type="component" value="Unassembled WGS sequence"/>
</dbReference>
<proteinExistence type="predicted"/>
<gene>
    <name evidence="2" type="ORF">Tco_1054558</name>
</gene>
<feature type="region of interest" description="Disordered" evidence="1">
    <location>
        <begin position="1"/>
        <end position="36"/>
    </location>
</feature>
<accession>A0ABQ5GYC0</accession>
<reference evidence="2" key="2">
    <citation type="submission" date="2022-01" db="EMBL/GenBank/DDBJ databases">
        <authorList>
            <person name="Yamashiro T."/>
            <person name="Shiraishi A."/>
            <person name="Satake H."/>
            <person name="Nakayama K."/>
        </authorList>
    </citation>
    <scope>NUCLEOTIDE SEQUENCE</scope>
</reference>
<name>A0ABQ5GYC0_9ASTR</name>
<evidence type="ECO:0000256" key="1">
    <source>
        <dbReference type="SAM" id="MobiDB-lite"/>
    </source>
</evidence>
<keyword evidence="3" id="KW-1185">Reference proteome</keyword>
<comment type="caution">
    <text evidence="2">The sequence shown here is derived from an EMBL/GenBank/DDBJ whole genome shotgun (WGS) entry which is preliminary data.</text>
</comment>
<dbReference type="EMBL" id="BQNB010018969">
    <property type="protein sequence ID" value="GJT80216.1"/>
    <property type="molecule type" value="Genomic_DNA"/>
</dbReference>
<evidence type="ECO:0000313" key="3">
    <source>
        <dbReference type="Proteomes" id="UP001151760"/>
    </source>
</evidence>
<organism evidence="2 3">
    <name type="scientific">Tanacetum coccineum</name>
    <dbReference type="NCBI Taxonomy" id="301880"/>
    <lineage>
        <taxon>Eukaryota</taxon>
        <taxon>Viridiplantae</taxon>
        <taxon>Streptophyta</taxon>
        <taxon>Embryophyta</taxon>
        <taxon>Tracheophyta</taxon>
        <taxon>Spermatophyta</taxon>
        <taxon>Magnoliopsida</taxon>
        <taxon>eudicotyledons</taxon>
        <taxon>Gunneridae</taxon>
        <taxon>Pentapetalae</taxon>
        <taxon>asterids</taxon>
        <taxon>campanulids</taxon>
        <taxon>Asterales</taxon>
        <taxon>Asteraceae</taxon>
        <taxon>Asteroideae</taxon>
        <taxon>Anthemideae</taxon>
        <taxon>Anthemidinae</taxon>
        <taxon>Tanacetum</taxon>
    </lineage>
</organism>
<reference evidence="2" key="1">
    <citation type="journal article" date="2022" name="Int. J. Mol. Sci.">
        <title>Draft Genome of Tanacetum Coccineum: Genomic Comparison of Closely Related Tanacetum-Family Plants.</title>
        <authorList>
            <person name="Yamashiro T."/>
            <person name="Shiraishi A."/>
            <person name="Nakayama K."/>
            <person name="Satake H."/>
        </authorList>
    </citation>
    <scope>NUCLEOTIDE SEQUENCE</scope>
</reference>